<reference evidence="2" key="1">
    <citation type="submission" date="2021-04" db="EMBL/GenBank/DDBJ databases">
        <authorList>
            <person name="Rodrigo-Torres L."/>
            <person name="Arahal R. D."/>
            <person name="Lucena T."/>
        </authorList>
    </citation>
    <scope>NUCLEOTIDE SEQUENCE</scope>
    <source>
        <strain evidence="2">CECT 9275</strain>
    </source>
</reference>
<evidence type="ECO:0000256" key="1">
    <source>
        <dbReference type="SAM" id="SignalP"/>
    </source>
</evidence>
<evidence type="ECO:0000313" key="2">
    <source>
        <dbReference type="EMBL" id="CAG5015880.1"/>
    </source>
</evidence>
<dbReference type="Proteomes" id="UP000680038">
    <property type="component" value="Unassembled WGS sequence"/>
</dbReference>
<proteinExistence type="predicted"/>
<dbReference type="AlphaFoldDB" id="A0A916NNM3"/>
<comment type="caution">
    <text evidence="2">The sequence shown here is derived from an EMBL/GenBank/DDBJ whole genome shotgun (WGS) entry which is preliminary data.</text>
</comment>
<feature type="chain" id="PRO_5037955407" description="Ig-like domain-containing protein" evidence="1">
    <location>
        <begin position="22"/>
        <end position="480"/>
    </location>
</feature>
<organism evidence="2 3">
    <name type="scientific">Dyadobacter helix</name>
    <dbReference type="NCBI Taxonomy" id="2822344"/>
    <lineage>
        <taxon>Bacteria</taxon>
        <taxon>Pseudomonadati</taxon>
        <taxon>Bacteroidota</taxon>
        <taxon>Cytophagia</taxon>
        <taxon>Cytophagales</taxon>
        <taxon>Spirosomataceae</taxon>
        <taxon>Dyadobacter</taxon>
    </lineage>
</organism>
<dbReference type="EMBL" id="CAJRAF010000004">
    <property type="protein sequence ID" value="CAG5015880.1"/>
    <property type="molecule type" value="Genomic_DNA"/>
</dbReference>
<evidence type="ECO:0008006" key="4">
    <source>
        <dbReference type="Google" id="ProtNLM"/>
    </source>
</evidence>
<feature type="signal peptide" evidence="1">
    <location>
        <begin position="1"/>
        <end position="21"/>
    </location>
</feature>
<dbReference type="RefSeq" id="WP_215241827.1">
    <property type="nucleotide sequence ID" value="NZ_CAJRAF010000004.1"/>
</dbReference>
<protein>
    <recommendedName>
        <fullName evidence="4">Ig-like domain-containing protein</fullName>
    </recommendedName>
</protein>
<gene>
    <name evidence="2" type="ORF">DYBT9275_05434</name>
</gene>
<accession>A0A916NNM3</accession>
<keyword evidence="3" id="KW-1185">Reference proteome</keyword>
<keyword evidence="1" id="KW-0732">Signal</keyword>
<sequence>MKRILLLLLLSSGLKLPSCWGQSVYNVYAVELSGILVSPDAYTKPNTATIRSGQTIQLTGFYDQGTAKWYGEGLPPEGSPFFSTYITPVNPGSSNITLTYTVNNNATNAITVTVLPEQAPSHPTVSAAAYCTFNPVLTATGCSGEVKWYQRQGDGGMQPYTRELIPGAVGTTYQTSSTGFFTATCTVNGTESFGSFLTSVGATGVQPSVGILPPASGNQVCMWSSQTLVASGTGLDAGTLTWYEKIGTEAATTIGSETTKNVQVTNLSTQYYAQLAVPGCAVKTSSTQTFTVKPPTTLAASGERTFTVHTQQYDGLTGLNVLGDDNCQLIARFTPNQNWDGVDVTTGKRITVKVAKDNSVKVHNNQPYVQRHYDFEPENPSETQNAWYQVVLYFIQEEFDAFNLASTVKLPINPADIENYASNLRIWQTHGTPNSLPTAPGNYGSIAEACVPCTSVAWDSGLSVWKVTHNSRLGFSGQSR</sequence>
<name>A0A916NNM3_9BACT</name>
<evidence type="ECO:0000313" key="3">
    <source>
        <dbReference type="Proteomes" id="UP000680038"/>
    </source>
</evidence>